<sequence length="85" mass="9934">MEIAQACNRSRYRSMISPKRALRYTRGRGSERDDRKKEKESEREPERKRSVASPRVEEEADARGVSFGRRGGSIEGRRLKNSERH</sequence>
<accession>A0A195AWQ3</accession>
<evidence type="ECO:0000256" key="1">
    <source>
        <dbReference type="SAM" id="MobiDB-lite"/>
    </source>
</evidence>
<dbReference type="EMBL" id="KQ976725">
    <property type="protein sequence ID" value="KYM76601.1"/>
    <property type="molecule type" value="Genomic_DNA"/>
</dbReference>
<gene>
    <name evidence="2" type="ORF">ALC53_13045</name>
</gene>
<proteinExistence type="predicted"/>
<name>A0A195AWQ3_9HYME</name>
<dbReference type="AlphaFoldDB" id="A0A195AWQ3"/>
<organism evidence="2 3">
    <name type="scientific">Atta colombica</name>
    <dbReference type="NCBI Taxonomy" id="520822"/>
    <lineage>
        <taxon>Eukaryota</taxon>
        <taxon>Metazoa</taxon>
        <taxon>Ecdysozoa</taxon>
        <taxon>Arthropoda</taxon>
        <taxon>Hexapoda</taxon>
        <taxon>Insecta</taxon>
        <taxon>Pterygota</taxon>
        <taxon>Neoptera</taxon>
        <taxon>Endopterygota</taxon>
        <taxon>Hymenoptera</taxon>
        <taxon>Apocrita</taxon>
        <taxon>Aculeata</taxon>
        <taxon>Formicoidea</taxon>
        <taxon>Formicidae</taxon>
        <taxon>Myrmicinae</taxon>
        <taxon>Atta</taxon>
    </lineage>
</organism>
<evidence type="ECO:0000313" key="2">
    <source>
        <dbReference type="EMBL" id="KYM76601.1"/>
    </source>
</evidence>
<evidence type="ECO:0000313" key="3">
    <source>
        <dbReference type="Proteomes" id="UP000078540"/>
    </source>
</evidence>
<feature type="compositionally biased region" description="Basic and acidic residues" evidence="1">
    <location>
        <begin position="28"/>
        <end position="49"/>
    </location>
</feature>
<feature type="compositionally biased region" description="Basic and acidic residues" evidence="1">
    <location>
        <begin position="75"/>
        <end position="85"/>
    </location>
</feature>
<protein>
    <submittedName>
        <fullName evidence="2">Uncharacterized protein</fullName>
    </submittedName>
</protein>
<keyword evidence="3" id="KW-1185">Reference proteome</keyword>
<feature type="region of interest" description="Disordered" evidence="1">
    <location>
        <begin position="1"/>
        <end position="85"/>
    </location>
</feature>
<dbReference type="Proteomes" id="UP000078540">
    <property type="component" value="Unassembled WGS sequence"/>
</dbReference>
<reference evidence="2 3" key="1">
    <citation type="submission" date="2015-09" db="EMBL/GenBank/DDBJ databases">
        <title>Atta colombica WGS genome.</title>
        <authorList>
            <person name="Nygaard S."/>
            <person name="Hu H."/>
            <person name="Boomsma J."/>
            <person name="Zhang G."/>
        </authorList>
    </citation>
    <scope>NUCLEOTIDE SEQUENCE [LARGE SCALE GENOMIC DNA]</scope>
    <source>
        <strain evidence="2">Treedump-2</strain>
        <tissue evidence="2">Whole body</tissue>
    </source>
</reference>